<reference evidence="5 6" key="1">
    <citation type="journal article" date="2024" name="Fungal Genet. Biol.">
        <title>The porcine skin microbiome exhibits broad fungal antagonism.</title>
        <authorList>
            <person name="De La Cruz K.F."/>
            <person name="Townsend E.C."/>
            <person name="Alex Cheong J.Z."/>
            <person name="Salamzade R."/>
            <person name="Liu A."/>
            <person name="Sandstrom S."/>
            <person name="Davila E."/>
            <person name="Huang L."/>
            <person name="Xu K.H."/>
            <person name="Wu S.Y."/>
            <person name="Meudt J.J."/>
            <person name="Shanmuganayagam D."/>
            <person name="Gibson A.L.F."/>
            <person name="Kalan L.R."/>
        </authorList>
    </citation>
    <scope>NUCLEOTIDE SEQUENCE [LARGE SCALE GENOMIC DNA]</scope>
    <source>
        <strain evidence="5 6">LK2625</strain>
    </source>
</reference>
<organism evidence="5 6">
    <name type="scientific">Kocuria carniphila</name>
    <dbReference type="NCBI Taxonomy" id="262208"/>
    <lineage>
        <taxon>Bacteria</taxon>
        <taxon>Bacillati</taxon>
        <taxon>Actinomycetota</taxon>
        <taxon>Actinomycetes</taxon>
        <taxon>Micrococcales</taxon>
        <taxon>Micrococcaceae</taxon>
        <taxon>Kocuria</taxon>
    </lineage>
</organism>
<evidence type="ECO:0000256" key="1">
    <source>
        <dbReference type="ARBA" id="ARBA00009175"/>
    </source>
</evidence>
<accession>A0ABV3V7H2</accession>
<dbReference type="PANTHER" id="PTHR30632:SF0">
    <property type="entry name" value="SULFATE-BINDING PROTEIN"/>
    <property type="match status" value="1"/>
</dbReference>
<evidence type="ECO:0000313" key="5">
    <source>
        <dbReference type="EMBL" id="MEX3595741.1"/>
    </source>
</evidence>
<keyword evidence="6" id="KW-1185">Reference proteome</keyword>
<sequence>MRARAILAVLSAAAALFLTACGTGGGIDERSSESGGAASSAEGTLTVYAAASLTTSFDRLAEEFEAEYPGVDVTVDYGGSTGLAQRLQEGARADVFASADERTMQRLTDSDLPSGESEIFASNTLTLVVPEGNPADISGLDDLRKDGVNFVRCAPEVPCGAAADELEKANGVALSPVSSELSVTDVLGKVTSGQADAGLVYVTDAKAAGGRVETIEVPHSQDVVNYYPVVTFPDSPNATAAREFVDALTSERGQTILRDEGFGAP</sequence>
<comment type="similarity">
    <text evidence="1">Belongs to the bacterial solute-binding protein ModA family.</text>
</comment>
<gene>
    <name evidence="5" type="primary">modA</name>
    <name evidence="5" type="ORF">VVR66_13555</name>
</gene>
<dbReference type="InterPro" id="IPR005950">
    <property type="entry name" value="ModA"/>
</dbReference>
<dbReference type="EMBL" id="JAYWLU010000016">
    <property type="protein sequence ID" value="MEX3595741.1"/>
    <property type="molecule type" value="Genomic_DNA"/>
</dbReference>
<dbReference type="PIRSF" id="PIRSF004846">
    <property type="entry name" value="ModA"/>
    <property type="match status" value="1"/>
</dbReference>
<dbReference type="NCBIfam" id="TIGR01256">
    <property type="entry name" value="modA"/>
    <property type="match status" value="1"/>
</dbReference>
<evidence type="ECO:0000313" key="6">
    <source>
        <dbReference type="Proteomes" id="UP001558481"/>
    </source>
</evidence>
<evidence type="ECO:0000256" key="2">
    <source>
        <dbReference type="ARBA" id="ARBA00022723"/>
    </source>
</evidence>
<dbReference type="PROSITE" id="PS51257">
    <property type="entry name" value="PROKAR_LIPOPROTEIN"/>
    <property type="match status" value="1"/>
</dbReference>
<feature type="signal peptide" evidence="4">
    <location>
        <begin position="1"/>
        <end position="20"/>
    </location>
</feature>
<dbReference type="InterPro" id="IPR050682">
    <property type="entry name" value="ModA/WtpA"/>
</dbReference>
<dbReference type="Proteomes" id="UP001558481">
    <property type="component" value="Unassembled WGS sequence"/>
</dbReference>
<dbReference type="CDD" id="cd13538">
    <property type="entry name" value="PBP2_ModA_like_1"/>
    <property type="match status" value="1"/>
</dbReference>
<feature type="chain" id="PRO_5045139597" evidence="4">
    <location>
        <begin position="21"/>
        <end position="265"/>
    </location>
</feature>
<protein>
    <submittedName>
        <fullName evidence="5">Molybdate ABC transporter substrate-binding protein</fullName>
    </submittedName>
</protein>
<dbReference type="Pfam" id="PF13531">
    <property type="entry name" value="SBP_bac_11"/>
    <property type="match status" value="1"/>
</dbReference>
<name>A0ABV3V7H2_9MICC</name>
<keyword evidence="2" id="KW-0479">Metal-binding</keyword>
<dbReference type="SUPFAM" id="SSF53850">
    <property type="entry name" value="Periplasmic binding protein-like II"/>
    <property type="match status" value="1"/>
</dbReference>
<keyword evidence="3 4" id="KW-0732">Signal</keyword>
<proteinExistence type="inferred from homology"/>
<dbReference type="PANTHER" id="PTHR30632">
    <property type="entry name" value="MOLYBDATE-BINDING PERIPLASMIC PROTEIN"/>
    <property type="match status" value="1"/>
</dbReference>
<evidence type="ECO:0000256" key="3">
    <source>
        <dbReference type="ARBA" id="ARBA00022729"/>
    </source>
</evidence>
<comment type="caution">
    <text evidence="5">The sequence shown here is derived from an EMBL/GenBank/DDBJ whole genome shotgun (WGS) entry which is preliminary data.</text>
</comment>
<dbReference type="RefSeq" id="WP_095798755.1">
    <property type="nucleotide sequence ID" value="NZ_CAUREL010000018.1"/>
</dbReference>
<evidence type="ECO:0000256" key="4">
    <source>
        <dbReference type="SAM" id="SignalP"/>
    </source>
</evidence>
<dbReference type="Gene3D" id="3.40.190.10">
    <property type="entry name" value="Periplasmic binding protein-like II"/>
    <property type="match status" value="2"/>
</dbReference>